<evidence type="ECO:0000256" key="3">
    <source>
        <dbReference type="ARBA" id="ARBA00022737"/>
    </source>
</evidence>
<evidence type="ECO:0000313" key="8">
    <source>
        <dbReference type="Proteomes" id="UP000027395"/>
    </source>
</evidence>
<evidence type="ECO:0000256" key="2">
    <source>
        <dbReference type="ARBA" id="ARBA00022723"/>
    </source>
</evidence>
<proteinExistence type="inferred from homology"/>
<name>A0A073CCC6_PLAA1</name>
<dbReference type="GO" id="GO:0006572">
    <property type="term" value="P:L-tyrosine catabolic process"/>
    <property type="evidence" value="ECO:0007669"/>
    <property type="project" value="TreeGrafter"/>
</dbReference>
<comment type="cofactor">
    <cofactor evidence="5">
        <name>Fe cation</name>
        <dbReference type="ChEBI" id="CHEBI:24875"/>
    </cofactor>
    <text evidence="5">Binds 1 Fe cation per subunit.</text>
</comment>
<dbReference type="InterPro" id="IPR005956">
    <property type="entry name" value="4OHPhenylPyrv_dOase"/>
</dbReference>
<dbReference type="Proteomes" id="UP000027395">
    <property type="component" value="Chromosome"/>
</dbReference>
<dbReference type="EC" id="1.13.11.27" evidence="7"/>
<sequence length="362" mass="41584">MEFDHIHFYVQDAKRTRDWFIHNLGFQGIGNRNLGHTQTEIVYHGSVYFLLSSPLTIESPITEFLQLHPSGVADIAFQVKDLELRLEQLVKQGVRVISPLKSQDYLGGQLKWLTLEGWQGLRHTLVEQIGTIPGKAIPGFLDIIPISYPDILTIDHVVLNVQSGNLKTAISWYQNHLGFQPKQSFDIQTERSGLQSQVMVHSQGKVQFPINEPASKNSQIQEFLDINRGSGIQHIALRTSNLVQTVNCLKQRGLSFLTVPDEYYLQLQKRWINQPLFVNWEELKAHQILADWEALNSEAMLLQIFSQPIFEKPTFFLEFIERKFCTIEGKIRQAKGFGEGNFRALFEAIEQEQIKRTNQNNS</sequence>
<organism evidence="7 8">
    <name type="scientific">Planktothrix agardhii (strain NIVA-CYA 126/8)</name>
    <dbReference type="NCBI Taxonomy" id="388467"/>
    <lineage>
        <taxon>Bacteria</taxon>
        <taxon>Bacillati</taxon>
        <taxon>Cyanobacteriota</taxon>
        <taxon>Cyanophyceae</taxon>
        <taxon>Oscillatoriophycideae</taxon>
        <taxon>Oscillatoriales</taxon>
        <taxon>Microcoleaceae</taxon>
        <taxon>Planktothrix</taxon>
    </lineage>
</organism>
<dbReference type="eggNOG" id="COG3185">
    <property type="taxonomic scope" value="Bacteria"/>
</dbReference>
<dbReference type="CDD" id="cd07250">
    <property type="entry name" value="HPPD_C_like"/>
    <property type="match status" value="1"/>
</dbReference>
<feature type="binding site" evidence="5">
    <location>
        <position position="318"/>
    </location>
    <ligand>
        <name>Fe cation</name>
        <dbReference type="ChEBI" id="CHEBI:24875"/>
    </ligand>
</feature>
<dbReference type="CDD" id="cd08342">
    <property type="entry name" value="HPPD_N_like"/>
    <property type="match status" value="1"/>
</dbReference>
<dbReference type="PROSITE" id="PS51819">
    <property type="entry name" value="VOC"/>
    <property type="match status" value="2"/>
</dbReference>
<dbReference type="AlphaFoldDB" id="A0A073CCC6"/>
<dbReference type="InterPro" id="IPR004360">
    <property type="entry name" value="Glyas_Fos-R_dOase_dom"/>
</dbReference>
<evidence type="ECO:0000256" key="1">
    <source>
        <dbReference type="ARBA" id="ARBA00005877"/>
    </source>
</evidence>
<feature type="domain" description="VOC" evidence="6">
    <location>
        <begin position="153"/>
        <end position="293"/>
    </location>
</feature>
<dbReference type="Pfam" id="PF13669">
    <property type="entry name" value="Glyoxalase_4"/>
    <property type="match status" value="1"/>
</dbReference>
<keyword evidence="7" id="KW-0560">Oxidoreductase</keyword>
<dbReference type="STRING" id="388467.A19Y_0573"/>
<dbReference type="PANTHER" id="PTHR11959">
    <property type="entry name" value="4-HYDROXYPHENYLPYRUVATE DIOXYGENASE"/>
    <property type="match status" value="1"/>
</dbReference>
<dbReference type="PATRIC" id="fig|388467.6.peg.520"/>
<dbReference type="PIRSF" id="PIRSF009283">
    <property type="entry name" value="HPP_dOase"/>
    <property type="match status" value="1"/>
</dbReference>
<feature type="binding site" evidence="5">
    <location>
        <position position="234"/>
    </location>
    <ligand>
        <name>Fe cation</name>
        <dbReference type="ChEBI" id="CHEBI:24875"/>
    </ligand>
</feature>
<dbReference type="InterPro" id="IPR037523">
    <property type="entry name" value="VOC_core"/>
</dbReference>
<dbReference type="Gene3D" id="3.10.180.10">
    <property type="entry name" value="2,3-Dihydroxybiphenyl 1,2-Dioxygenase, domain 1"/>
    <property type="match status" value="2"/>
</dbReference>
<comment type="similarity">
    <text evidence="1">Belongs to the 4HPPD family.</text>
</comment>
<dbReference type="InterPro" id="IPR029068">
    <property type="entry name" value="Glyas_Bleomycin-R_OHBP_Dase"/>
</dbReference>
<keyword evidence="3" id="KW-0677">Repeat</keyword>
<evidence type="ECO:0000256" key="4">
    <source>
        <dbReference type="ARBA" id="ARBA00023004"/>
    </source>
</evidence>
<accession>A0A073CCC6</accession>
<feature type="binding site" evidence="5">
    <location>
        <position position="156"/>
    </location>
    <ligand>
        <name>Fe cation</name>
        <dbReference type="ChEBI" id="CHEBI:24875"/>
    </ligand>
</feature>
<dbReference type="InterPro" id="IPR041735">
    <property type="entry name" value="4OHPhenylPyrv_dOase_C"/>
</dbReference>
<keyword evidence="8" id="KW-1185">Reference proteome</keyword>
<keyword evidence="2 5" id="KW-0479">Metal-binding</keyword>
<evidence type="ECO:0000259" key="6">
    <source>
        <dbReference type="PROSITE" id="PS51819"/>
    </source>
</evidence>
<dbReference type="PANTHER" id="PTHR11959:SF1">
    <property type="entry name" value="4-HYDROXYPHENYLPYRUVATE DIOXYGENASE"/>
    <property type="match status" value="1"/>
</dbReference>
<dbReference type="HOGENOM" id="CLU_034004_1_1_3"/>
<dbReference type="EMBL" id="CM002803">
    <property type="protein sequence ID" value="KEI65761.1"/>
    <property type="molecule type" value="Genomic_DNA"/>
</dbReference>
<gene>
    <name evidence="7" type="primary">hppD</name>
    <name evidence="7" type="ORF">A19Y_0573</name>
</gene>
<dbReference type="Pfam" id="PF00903">
    <property type="entry name" value="Glyoxalase"/>
    <property type="match status" value="1"/>
</dbReference>
<keyword evidence="4 5" id="KW-0408">Iron</keyword>
<evidence type="ECO:0000313" key="7">
    <source>
        <dbReference type="EMBL" id="KEI65761.1"/>
    </source>
</evidence>
<dbReference type="InterPro" id="IPR041736">
    <property type="entry name" value="4OHPhenylPyrv_dOase_N"/>
</dbReference>
<dbReference type="GO" id="GO:0046872">
    <property type="term" value="F:metal ion binding"/>
    <property type="evidence" value="ECO:0007669"/>
    <property type="project" value="UniProtKB-KW"/>
</dbReference>
<feature type="domain" description="VOC" evidence="6">
    <location>
        <begin position="2"/>
        <end position="128"/>
    </location>
</feature>
<dbReference type="NCBIfam" id="TIGR01263">
    <property type="entry name" value="4HPPD"/>
    <property type="match status" value="1"/>
</dbReference>
<dbReference type="RefSeq" id="WP_042151885.1">
    <property type="nucleotide sequence ID" value="NZ_CM002803.1"/>
</dbReference>
<dbReference type="GO" id="GO:0003868">
    <property type="term" value="F:4-hydroxyphenylpyruvate dioxygenase activity"/>
    <property type="evidence" value="ECO:0007669"/>
    <property type="project" value="UniProtKB-EC"/>
</dbReference>
<protein>
    <submittedName>
        <fullName evidence="7">HppD</fullName>
        <ecNumber evidence="7">1.13.11.27</ecNumber>
    </submittedName>
</protein>
<evidence type="ECO:0000256" key="5">
    <source>
        <dbReference type="PIRSR" id="PIRSR009283-1"/>
    </source>
</evidence>
<dbReference type="SUPFAM" id="SSF54593">
    <property type="entry name" value="Glyoxalase/Bleomycin resistance protein/Dihydroxybiphenyl dioxygenase"/>
    <property type="match status" value="1"/>
</dbReference>
<dbReference type="GeneID" id="77286841"/>
<reference evidence="7 8" key="1">
    <citation type="journal article" date="2014" name="Appl. Environ. Microbiol.">
        <title>Elucidation of insertion elements encoded on plasmids and in vitro construction of shuttle vectors from the toxic cyanobacterium Planktothrix.</title>
        <authorList>
            <person name="Christiansen G."/>
            <person name="Goesmann A."/>
            <person name="Kurmayer R."/>
        </authorList>
    </citation>
    <scope>NUCLEOTIDE SEQUENCE [LARGE SCALE GENOMIC DNA]</scope>
    <source>
        <strain evidence="7 8">NIVA-CYA 126/8</strain>
    </source>
</reference>